<sequence>MKCIVVFFAILLFAYNCDSQANNFRPVVSNNGSVAAGSLQGNTFGSGSFTVVKPEPRKCAYFQKFLKDKGWNVDCE</sequence>
<evidence type="ECO:0000313" key="2">
    <source>
        <dbReference type="EMBL" id="PCG65098.1"/>
    </source>
</evidence>
<comment type="caution">
    <text evidence="2">The sequence shown here is derived from an EMBL/GenBank/DDBJ whole genome shotgun (WGS) entry which is preliminary data.</text>
</comment>
<organism evidence="2">
    <name type="scientific">Heliothis virescens</name>
    <name type="common">Tobacco budworm moth</name>
    <dbReference type="NCBI Taxonomy" id="7102"/>
    <lineage>
        <taxon>Eukaryota</taxon>
        <taxon>Metazoa</taxon>
        <taxon>Ecdysozoa</taxon>
        <taxon>Arthropoda</taxon>
        <taxon>Hexapoda</taxon>
        <taxon>Insecta</taxon>
        <taxon>Pterygota</taxon>
        <taxon>Neoptera</taxon>
        <taxon>Endopterygota</taxon>
        <taxon>Lepidoptera</taxon>
        <taxon>Glossata</taxon>
        <taxon>Ditrysia</taxon>
        <taxon>Noctuoidea</taxon>
        <taxon>Noctuidae</taxon>
        <taxon>Heliothinae</taxon>
        <taxon>Heliothis</taxon>
    </lineage>
</organism>
<dbReference type="AlphaFoldDB" id="A0A2A4J096"/>
<gene>
    <name evidence="2" type="ORF">B5V51_9705</name>
</gene>
<name>A0A2A4J096_HELVI</name>
<feature type="signal peptide" evidence="1">
    <location>
        <begin position="1"/>
        <end position="19"/>
    </location>
</feature>
<feature type="chain" id="PRO_5012765708" evidence="1">
    <location>
        <begin position="20"/>
        <end position="76"/>
    </location>
</feature>
<accession>A0A2A4J096</accession>
<evidence type="ECO:0000256" key="1">
    <source>
        <dbReference type="SAM" id="SignalP"/>
    </source>
</evidence>
<protein>
    <submittedName>
        <fullName evidence="2">Uncharacterized protein</fullName>
    </submittedName>
</protein>
<keyword evidence="1" id="KW-0732">Signal</keyword>
<reference evidence="2" key="1">
    <citation type="submission" date="2017-09" db="EMBL/GenBank/DDBJ databases">
        <title>Contemporary evolution of a Lepidopteran species, Heliothis virescens, in response to modern agricultural practices.</title>
        <authorList>
            <person name="Fritz M.L."/>
            <person name="Deyonke A.M."/>
            <person name="Papanicolaou A."/>
            <person name="Micinski S."/>
            <person name="Westbrook J."/>
            <person name="Gould F."/>
        </authorList>
    </citation>
    <scope>NUCLEOTIDE SEQUENCE [LARGE SCALE GENOMIC DNA]</scope>
    <source>
        <strain evidence="2">HvINT-</strain>
        <tissue evidence="2">Whole body</tissue>
    </source>
</reference>
<dbReference type="EMBL" id="NWSH01004446">
    <property type="protein sequence ID" value="PCG65098.1"/>
    <property type="molecule type" value="Genomic_DNA"/>
</dbReference>
<proteinExistence type="predicted"/>